<dbReference type="InterPro" id="IPR050214">
    <property type="entry name" value="Cys_Synth/Cystath_Beta-Synth"/>
</dbReference>
<keyword evidence="2" id="KW-0663">Pyridoxal phosphate</keyword>
<dbReference type="CDD" id="cd01561">
    <property type="entry name" value="CBS_like"/>
    <property type="match status" value="1"/>
</dbReference>
<dbReference type="Gene3D" id="3.40.50.1100">
    <property type="match status" value="2"/>
</dbReference>
<evidence type="ECO:0000259" key="3">
    <source>
        <dbReference type="Pfam" id="PF00291"/>
    </source>
</evidence>
<name>A0A841FR78_9ACTN</name>
<keyword evidence="4" id="KW-0808">Transferase</keyword>
<dbReference type="EC" id="2.5.1.47" evidence="4"/>
<organism evidence="4 5">
    <name type="scientific">Phytomonospora endophytica</name>
    <dbReference type="NCBI Taxonomy" id="714109"/>
    <lineage>
        <taxon>Bacteria</taxon>
        <taxon>Bacillati</taxon>
        <taxon>Actinomycetota</taxon>
        <taxon>Actinomycetes</taxon>
        <taxon>Micromonosporales</taxon>
        <taxon>Micromonosporaceae</taxon>
        <taxon>Phytomonospora</taxon>
    </lineage>
</organism>
<dbReference type="RefSeq" id="WP_184791348.1">
    <property type="nucleotide sequence ID" value="NZ_BONT01000069.1"/>
</dbReference>
<dbReference type="Pfam" id="PF00291">
    <property type="entry name" value="PALP"/>
    <property type="match status" value="1"/>
</dbReference>
<dbReference type="InterPro" id="IPR036052">
    <property type="entry name" value="TrpB-like_PALP_sf"/>
</dbReference>
<gene>
    <name evidence="4" type="ORF">HNR73_006442</name>
</gene>
<comment type="cofactor">
    <cofactor evidence="1">
        <name>pyridoxal 5'-phosphate</name>
        <dbReference type="ChEBI" id="CHEBI:597326"/>
    </cofactor>
</comment>
<proteinExistence type="predicted"/>
<dbReference type="Proteomes" id="UP000548476">
    <property type="component" value="Unassembled WGS sequence"/>
</dbReference>
<feature type="domain" description="Tryptophan synthase beta chain-like PALP" evidence="3">
    <location>
        <begin position="23"/>
        <end position="301"/>
    </location>
</feature>
<evidence type="ECO:0000313" key="4">
    <source>
        <dbReference type="EMBL" id="MBB6038556.1"/>
    </source>
</evidence>
<keyword evidence="5" id="KW-1185">Reference proteome</keyword>
<accession>A0A841FR78</accession>
<evidence type="ECO:0000256" key="1">
    <source>
        <dbReference type="ARBA" id="ARBA00001933"/>
    </source>
</evidence>
<dbReference type="InterPro" id="IPR001926">
    <property type="entry name" value="TrpB-like_PALP"/>
</dbReference>
<sequence>MSETGIAMPTVHSRVHRSAAGMVGDTPVLRIAAGPDRGYWAKLEGENPGGIKDRAALHLVRAARQRGLLAPGAPIVESSSGTFGLGLALAAGDHGHPLWIVADPGLEPSVRRLLAAYGAIVDIVTAPDPRGGWQEARRRRVAEILADRPGAWCPDQYHNPDITGAYAPLARELAAQLGRVDVLVCAVGTGGHSAGIHRELSRHSPGVRLVGVDACGSTIFGQPARRRLMRGLGSSIHPRNVAYPRFSEIHWVPASAAVRTSRALARSSFGSGGWSVGAVALVADWLARTHPRETSIVAAFPDGVHRYADTVFNDDYCRAHGLLDQPVPEGPVTLTDPLAEEAVAWSRCATVVDPVAKGAGR</sequence>
<evidence type="ECO:0000256" key="2">
    <source>
        <dbReference type="ARBA" id="ARBA00022898"/>
    </source>
</evidence>
<dbReference type="SUPFAM" id="SSF53686">
    <property type="entry name" value="Tryptophan synthase beta subunit-like PLP-dependent enzymes"/>
    <property type="match status" value="1"/>
</dbReference>
<dbReference type="AlphaFoldDB" id="A0A841FR78"/>
<dbReference type="GO" id="GO:0004124">
    <property type="term" value="F:cysteine synthase activity"/>
    <property type="evidence" value="ECO:0007669"/>
    <property type="project" value="UniProtKB-EC"/>
</dbReference>
<evidence type="ECO:0000313" key="5">
    <source>
        <dbReference type="Proteomes" id="UP000548476"/>
    </source>
</evidence>
<dbReference type="PANTHER" id="PTHR10314">
    <property type="entry name" value="CYSTATHIONINE BETA-SYNTHASE"/>
    <property type="match status" value="1"/>
</dbReference>
<protein>
    <submittedName>
        <fullName evidence="4">Cysteine synthase A</fullName>
        <ecNumber evidence="4">2.5.1.47</ecNumber>
    </submittedName>
</protein>
<comment type="caution">
    <text evidence="4">The sequence shown here is derived from an EMBL/GenBank/DDBJ whole genome shotgun (WGS) entry which is preliminary data.</text>
</comment>
<dbReference type="EMBL" id="JACHGT010000017">
    <property type="protein sequence ID" value="MBB6038556.1"/>
    <property type="molecule type" value="Genomic_DNA"/>
</dbReference>
<reference evidence="4 5" key="1">
    <citation type="submission" date="2020-08" db="EMBL/GenBank/DDBJ databases">
        <title>Genomic Encyclopedia of Type Strains, Phase IV (KMG-IV): sequencing the most valuable type-strain genomes for metagenomic binning, comparative biology and taxonomic classification.</title>
        <authorList>
            <person name="Goeker M."/>
        </authorList>
    </citation>
    <scope>NUCLEOTIDE SEQUENCE [LARGE SCALE GENOMIC DNA]</scope>
    <source>
        <strain evidence="4 5">YIM 65646</strain>
    </source>
</reference>